<protein>
    <submittedName>
        <fullName evidence="1">N-acetyltransferase GCN5</fullName>
    </submittedName>
</protein>
<evidence type="ECO:0000313" key="2">
    <source>
        <dbReference type="Proteomes" id="UP000255050"/>
    </source>
</evidence>
<dbReference type="SUPFAM" id="SSF55729">
    <property type="entry name" value="Acyl-CoA N-acyltransferases (Nat)"/>
    <property type="match status" value="1"/>
</dbReference>
<dbReference type="EMBL" id="UGJR01000002">
    <property type="protein sequence ID" value="STR42903.1"/>
    <property type="molecule type" value="Genomic_DNA"/>
</dbReference>
<gene>
    <name evidence="1" type="ORF">NCTC11694_04160</name>
</gene>
<dbReference type="InterPro" id="IPR016181">
    <property type="entry name" value="Acyl_CoA_acyltransferase"/>
</dbReference>
<reference evidence="1 2" key="1">
    <citation type="submission" date="2018-06" db="EMBL/GenBank/DDBJ databases">
        <authorList>
            <consortium name="Pathogen Informatics"/>
            <person name="Doyle S."/>
        </authorList>
    </citation>
    <scope>NUCLEOTIDE SEQUENCE [LARGE SCALE GENOMIC DNA]</scope>
    <source>
        <strain evidence="1 2">NCTC11694</strain>
    </source>
</reference>
<evidence type="ECO:0000313" key="1">
    <source>
        <dbReference type="EMBL" id="STR42903.1"/>
    </source>
</evidence>
<dbReference type="Proteomes" id="UP000255050">
    <property type="component" value="Unassembled WGS sequence"/>
</dbReference>
<keyword evidence="1" id="KW-0808">Transferase</keyword>
<dbReference type="AlphaFoldDB" id="A0A7H4M3C7"/>
<dbReference type="Gene3D" id="3.40.630.30">
    <property type="match status" value="1"/>
</dbReference>
<accession>A0A7H4M3C7</accession>
<dbReference type="GO" id="GO:0016740">
    <property type="term" value="F:transferase activity"/>
    <property type="evidence" value="ECO:0007669"/>
    <property type="project" value="UniProtKB-KW"/>
</dbReference>
<sequence length="153" mass="16967">MMADYTFIDTVPSAEDFCRLRVISGMSPRPLEGARAGLPRSCYGVHVLYAGVPVGMGRIVGDGALNFEIVDVAVDPAIREKVSVARSCRKSSPGWMKTRLKGHTSRWWRMFPNCTPNLGFPASGQKVKVWPRSGNNAGRDRLIGNIKKRYKNK</sequence>
<comment type="caution">
    <text evidence="1">The sequence shown here is derived from an EMBL/GenBank/DDBJ whole genome shotgun (WGS) entry which is preliminary data.</text>
</comment>
<organism evidence="1 2">
    <name type="scientific">Klebsiella michiganensis</name>
    <dbReference type="NCBI Taxonomy" id="1134687"/>
    <lineage>
        <taxon>Bacteria</taxon>
        <taxon>Pseudomonadati</taxon>
        <taxon>Pseudomonadota</taxon>
        <taxon>Gammaproteobacteria</taxon>
        <taxon>Enterobacterales</taxon>
        <taxon>Enterobacteriaceae</taxon>
        <taxon>Klebsiella/Raoultella group</taxon>
        <taxon>Klebsiella</taxon>
    </lineage>
</organism>
<name>A0A7H4M3C7_9ENTR</name>
<proteinExistence type="predicted"/>